<proteinExistence type="inferred from homology"/>
<evidence type="ECO:0000256" key="1">
    <source>
        <dbReference type="RuleBase" id="RU365071"/>
    </source>
</evidence>
<dbReference type="Proteomes" id="UP000631114">
    <property type="component" value="Unassembled WGS sequence"/>
</dbReference>
<comment type="subcellular location">
    <subcellularLocation>
        <location evidence="1">Nucleus</location>
    </subcellularLocation>
</comment>
<feature type="compositionally biased region" description="Basic and acidic residues" evidence="2">
    <location>
        <begin position="231"/>
        <end position="252"/>
    </location>
</feature>
<dbReference type="PANTHER" id="PTHR16140">
    <property type="entry name" value="NON-STRUCTURAL MAINTENANCE OF CHROMOSOMES ELEMENT 4"/>
    <property type="match status" value="1"/>
</dbReference>
<dbReference type="GO" id="GO:0005634">
    <property type="term" value="C:nucleus"/>
    <property type="evidence" value="ECO:0007669"/>
    <property type="project" value="UniProtKB-SubCell"/>
</dbReference>
<keyword evidence="4" id="KW-1185">Reference proteome</keyword>
<sequence length="291" mass="33005">MAEVDKKGSLNQTIVDRRLIRSSYLQVKNFINDERDEIASVDSEKFKSILDKVESLHQTVQRPREQVADAEAFLDLTSMLATSVKSECNEGIKPSDFVTLLLREFSSTRDACSSMMWKDIGRSAPKVFKKTLGFCTMVGPMNTELKERKVMARRKRTRLSDSSRPEEVCYPCFRHPCCCIVLFASSSPKNAPSANEVTSKTVSYNHFVFRFDFQDWKLMKDSVEVGEELMPHRGDASKSTDPHSDSEPRDSLSIRPGPIKTYSRNRGLVVRNQLVSKSVNEMDAEKSKAQV</sequence>
<organism evidence="3 4">
    <name type="scientific">Coptis chinensis</name>
    <dbReference type="NCBI Taxonomy" id="261450"/>
    <lineage>
        <taxon>Eukaryota</taxon>
        <taxon>Viridiplantae</taxon>
        <taxon>Streptophyta</taxon>
        <taxon>Embryophyta</taxon>
        <taxon>Tracheophyta</taxon>
        <taxon>Spermatophyta</taxon>
        <taxon>Magnoliopsida</taxon>
        <taxon>Ranunculales</taxon>
        <taxon>Ranunculaceae</taxon>
        <taxon>Coptidoideae</taxon>
        <taxon>Coptis</taxon>
    </lineage>
</organism>
<dbReference type="GO" id="GO:0006310">
    <property type="term" value="P:DNA recombination"/>
    <property type="evidence" value="ECO:0007669"/>
    <property type="project" value="UniProtKB-UniRule"/>
</dbReference>
<keyword evidence="1" id="KW-0234">DNA repair</keyword>
<feature type="region of interest" description="Disordered" evidence="2">
    <location>
        <begin position="231"/>
        <end position="263"/>
    </location>
</feature>
<comment type="similarity">
    <text evidence="1">Belongs to the NSE4 family.</text>
</comment>
<dbReference type="EMBL" id="JADFTS010000008">
    <property type="protein sequence ID" value="KAF9594957.1"/>
    <property type="molecule type" value="Genomic_DNA"/>
</dbReference>
<keyword evidence="1" id="KW-0539">Nucleus</keyword>
<name>A0A835HAX9_9MAGN</name>
<keyword evidence="1" id="KW-0227">DNA damage</keyword>
<accession>A0A835HAX9</accession>
<dbReference type="OrthoDB" id="1433135at2759"/>
<protein>
    <recommendedName>
        <fullName evidence="1">Non-structural maintenance of chromosomes element 4</fullName>
    </recommendedName>
</protein>
<dbReference type="GO" id="GO:0030915">
    <property type="term" value="C:Smc5-Smc6 complex"/>
    <property type="evidence" value="ECO:0007669"/>
    <property type="project" value="UniProtKB-UniRule"/>
</dbReference>
<dbReference type="AlphaFoldDB" id="A0A835HAX9"/>
<keyword evidence="1" id="KW-0233">DNA recombination</keyword>
<evidence type="ECO:0000313" key="4">
    <source>
        <dbReference type="Proteomes" id="UP000631114"/>
    </source>
</evidence>
<comment type="caution">
    <text evidence="3">The sequence shown here is derived from an EMBL/GenBank/DDBJ whole genome shotgun (WGS) entry which is preliminary data.</text>
</comment>
<dbReference type="GO" id="GO:0006281">
    <property type="term" value="P:DNA repair"/>
    <property type="evidence" value="ECO:0007669"/>
    <property type="project" value="UniProtKB-UniRule"/>
</dbReference>
<dbReference type="PANTHER" id="PTHR16140:SF0">
    <property type="entry name" value="NON-STRUCTURAL MAINTENANCE OF CHROMOSOMES ELEMENT 4"/>
    <property type="match status" value="1"/>
</dbReference>
<gene>
    <name evidence="3" type="ORF">IFM89_035527</name>
</gene>
<evidence type="ECO:0000256" key="2">
    <source>
        <dbReference type="SAM" id="MobiDB-lite"/>
    </source>
</evidence>
<comment type="subunit">
    <text evidence="1">Component of the SMC5-SMC6 complex.</text>
</comment>
<evidence type="ECO:0000313" key="3">
    <source>
        <dbReference type="EMBL" id="KAF9594957.1"/>
    </source>
</evidence>
<dbReference type="InterPro" id="IPR027786">
    <property type="entry name" value="Nse4/EID"/>
</dbReference>
<reference evidence="3 4" key="1">
    <citation type="submission" date="2020-10" db="EMBL/GenBank/DDBJ databases">
        <title>The Coptis chinensis genome and diversification of protoberbering-type alkaloids.</title>
        <authorList>
            <person name="Wang B."/>
            <person name="Shu S."/>
            <person name="Song C."/>
            <person name="Liu Y."/>
        </authorList>
    </citation>
    <scope>NUCLEOTIDE SEQUENCE [LARGE SCALE GENOMIC DNA]</scope>
    <source>
        <strain evidence="3">HL-2020</strain>
        <tissue evidence="3">Leaf</tissue>
    </source>
</reference>
<comment type="function">
    <text evidence="1">Component of the SMC5-SMC6 complex, that promotes sister chromatid alignment after DNA damage and facilitates double-stranded DNA breaks (DSBs) repair via homologous recombination between sister chromatids.</text>
</comment>